<dbReference type="Pfam" id="PF13359">
    <property type="entry name" value="DDE_Tnp_4"/>
    <property type="match status" value="1"/>
</dbReference>
<evidence type="ECO:0000313" key="6">
    <source>
        <dbReference type="Proteomes" id="UP001159428"/>
    </source>
</evidence>
<dbReference type="GO" id="GO:0046872">
    <property type="term" value="F:metal ion binding"/>
    <property type="evidence" value="ECO:0007669"/>
    <property type="project" value="UniProtKB-KW"/>
</dbReference>
<name>A0AAU9VQL6_9CNID</name>
<reference evidence="5 6" key="1">
    <citation type="submission" date="2022-05" db="EMBL/GenBank/DDBJ databases">
        <authorList>
            <consortium name="Genoscope - CEA"/>
            <person name="William W."/>
        </authorList>
    </citation>
    <scope>NUCLEOTIDE SEQUENCE [LARGE SCALE GENOMIC DNA]</scope>
</reference>
<keyword evidence="3" id="KW-0175">Coiled coil</keyword>
<gene>
    <name evidence="5" type="ORF">PMEA_00017027</name>
</gene>
<organism evidence="5 6">
    <name type="scientific">Pocillopora meandrina</name>
    <dbReference type="NCBI Taxonomy" id="46732"/>
    <lineage>
        <taxon>Eukaryota</taxon>
        <taxon>Metazoa</taxon>
        <taxon>Cnidaria</taxon>
        <taxon>Anthozoa</taxon>
        <taxon>Hexacorallia</taxon>
        <taxon>Scleractinia</taxon>
        <taxon>Astrocoeniina</taxon>
        <taxon>Pocilloporidae</taxon>
        <taxon>Pocillopora</taxon>
    </lineage>
</organism>
<dbReference type="AlphaFoldDB" id="A0AAU9VQL6"/>
<keyword evidence="6" id="KW-1185">Reference proteome</keyword>
<protein>
    <recommendedName>
        <fullName evidence="4">DDE Tnp4 domain-containing protein</fullName>
    </recommendedName>
</protein>
<comment type="cofactor">
    <cofactor evidence="1">
        <name>a divalent metal cation</name>
        <dbReference type="ChEBI" id="CHEBI:60240"/>
    </cofactor>
</comment>
<dbReference type="Proteomes" id="UP001159428">
    <property type="component" value="Unassembled WGS sequence"/>
</dbReference>
<keyword evidence="2" id="KW-0479">Metal-binding</keyword>
<dbReference type="PANTHER" id="PTHR23080">
    <property type="entry name" value="THAP DOMAIN PROTEIN"/>
    <property type="match status" value="1"/>
</dbReference>
<accession>A0AAU9VQL6</accession>
<comment type="caution">
    <text evidence="5">The sequence shown here is derived from an EMBL/GenBank/DDBJ whole genome shotgun (WGS) entry which is preliminary data.</text>
</comment>
<dbReference type="PANTHER" id="PTHR23080:SF133">
    <property type="entry name" value="SI:CH211-262I1.5-RELATED"/>
    <property type="match status" value="1"/>
</dbReference>
<dbReference type="InterPro" id="IPR027806">
    <property type="entry name" value="HARBI1_dom"/>
</dbReference>
<evidence type="ECO:0000259" key="4">
    <source>
        <dbReference type="Pfam" id="PF13359"/>
    </source>
</evidence>
<evidence type="ECO:0000256" key="2">
    <source>
        <dbReference type="ARBA" id="ARBA00022723"/>
    </source>
</evidence>
<evidence type="ECO:0000256" key="3">
    <source>
        <dbReference type="SAM" id="Coils"/>
    </source>
</evidence>
<evidence type="ECO:0000256" key="1">
    <source>
        <dbReference type="ARBA" id="ARBA00001968"/>
    </source>
</evidence>
<feature type="coiled-coil region" evidence="3">
    <location>
        <begin position="81"/>
        <end position="115"/>
    </location>
</feature>
<sequence length="345" mass="39322">MNKAVDFKRDFMRSVHWSKGFRDNLDDLPDRACHPDYVNKQTTKKVTPQSKIAAAKRSLSTTKQTNTKRRKLIRSSCSLDFNSDESKFDVMQKELQELKEKLENKTEEANRLKLTKRTGLLCYFTICRHTLHLGVMAFLTNTSDSTISRIFSACSIFLSTLFDSIDLSPYLGEVISLLPKEFWSSGFQDTVLLGDCTENWISSPENYDVSSATFSNYKNHDTGKTGIWMTPYGGLVMCTDTYPGGITDNELTEQCGVLDMVKEKGTTVLTDKGFGIKDLCHSKGLLHNRPPMKMNPQYDESEISKNFDVATLRIYNENFIGRMRDWSILNACWPKNRCDLLGCTY</sequence>
<proteinExistence type="predicted"/>
<feature type="domain" description="DDE Tnp4" evidence="4">
    <location>
        <begin position="195"/>
        <end position="336"/>
    </location>
</feature>
<evidence type="ECO:0000313" key="5">
    <source>
        <dbReference type="EMBL" id="CAH3036659.1"/>
    </source>
</evidence>
<feature type="non-terminal residue" evidence="5">
    <location>
        <position position="345"/>
    </location>
</feature>
<dbReference type="EMBL" id="CALNXJ010000003">
    <property type="protein sequence ID" value="CAH3036659.1"/>
    <property type="molecule type" value="Genomic_DNA"/>
</dbReference>